<comment type="subunit">
    <text evidence="4">Homotetramer.</text>
</comment>
<gene>
    <name evidence="7" type="ORF">GCM10007047_13090</name>
</gene>
<reference evidence="7" key="2">
    <citation type="submission" date="2020-09" db="EMBL/GenBank/DDBJ databases">
        <authorList>
            <person name="Sun Q."/>
            <person name="Kim S."/>
        </authorList>
    </citation>
    <scope>NUCLEOTIDE SEQUENCE</scope>
    <source>
        <strain evidence="7">KCTC 12870</strain>
    </source>
</reference>
<dbReference type="AlphaFoldDB" id="A0A8J3D9F7"/>
<dbReference type="GO" id="GO:0006793">
    <property type="term" value="P:phosphorus metabolic process"/>
    <property type="evidence" value="ECO:0007669"/>
    <property type="project" value="InterPro"/>
</dbReference>
<accession>A0A8J3D9F7</accession>
<evidence type="ECO:0000256" key="5">
    <source>
        <dbReference type="SAM" id="Phobius"/>
    </source>
</evidence>
<evidence type="ECO:0000256" key="3">
    <source>
        <dbReference type="ARBA" id="ARBA00022777"/>
    </source>
</evidence>
<evidence type="ECO:0000256" key="4">
    <source>
        <dbReference type="RuleBase" id="RU369062"/>
    </source>
</evidence>
<keyword evidence="5" id="KW-0472">Membrane</keyword>
<reference evidence="7" key="1">
    <citation type="journal article" date="2014" name="Int. J. Syst. Evol. Microbiol.">
        <title>Complete genome sequence of Corynebacterium casei LMG S-19264T (=DSM 44701T), isolated from a smear-ripened cheese.</title>
        <authorList>
            <consortium name="US DOE Joint Genome Institute (JGI-PGF)"/>
            <person name="Walter F."/>
            <person name="Albersmeier A."/>
            <person name="Kalinowski J."/>
            <person name="Ruckert C."/>
        </authorList>
    </citation>
    <scope>NUCLEOTIDE SEQUENCE</scope>
    <source>
        <strain evidence="7">KCTC 12870</strain>
    </source>
</reference>
<dbReference type="Gene3D" id="3.40.50.300">
    <property type="entry name" value="P-loop containing nucleotide triphosphate hydrolases"/>
    <property type="match status" value="1"/>
</dbReference>
<sequence length="394" mass="44964">MLSAAIVRQRSVHALFFHFLLLLFKEGICALPVFVFINYAAMKKSSKKTIVSAKKATKKALSTKTVKSKKTAKGKEVGKIKKEASAAVLAKAFPMAAAIDEVVHKSVPANIVAKVKSARSKKAIISVTYPYDKMIKRSVYEEQIELLHIELVKMQAWAQQTGERIVLLFEGRDAAGKGGSIKRFTENLNPRGARVVALSKPSDSEKGQWYFQRYVEHMPTKGEIVFFDRSWYNRAGVEKVMGFCTPQEYLEFMRQAPEFERMLVRSGIRLFKFWFSVSREEQLRRFMGRAKDPLKQWKLSPMDVESLGRWDDYTKAKESMLFYTDTADAPWTIVRSDDKKRARLNSIRFLLSSVPYAGKDEKLLKELNRHIVGAAKDIYESDERAPMPIDPIVA</sequence>
<evidence type="ECO:0000256" key="2">
    <source>
        <dbReference type="ARBA" id="ARBA00022679"/>
    </source>
</evidence>
<keyword evidence="8" id="KW-1185">Reference proteome</keyword>
<feature type="transmembrane region" description="Helical" evidence="5">
    <location>
        <begin position="15"/>
        <end position="40"/>
    </location>
</feature>
<keyword evidence="3 4" id="KW-0418">Kinase</keyword>
<dbReference type="NCBIfam" id="TIGR03707">
    <property type="entry name" value="PPK2_P_aer"/>
    <property type="match status" value="1"/>
</dbReference>
<dbReference type="GO" id="GO:0008976">
    <property type="term" value="F:polyphosphate kinase activity"/>
    <property type="evidence" value="ECO:0007669"/>
    <property type="project" value="UniProtKB-UniRule"/>
</dbReference>
<comment type="function">
    <text evidence="4">Uses inorganic polyphosphate (polyP) as a donor to convert GDP to GTP or ADP to ATP.</text>
</comment>
<proteinExistence type="inferred from homology"/>
<organism evidence="7 8">
    <name type="scientific">Cerasicoccus arenae</name>
    <dbReference type="NCBI Taxonomy" id="424488"/>
    <lineage>
        <taxon>Bacteria</taxon>
        <taxon>Pseudomonadati</taxon>
        <taxon>Verrucomicrobiota</taxon>
        <taxon>Opitutia</taxon>
        <taxon>Puniceicoccales</taxon>
        <taxon>Cerasicoccaceae</taxon>
        <taxon>Cerasicoccus</taxon>
    </lineage>
</organism>
<evidence type="ECO:0000313" key="8">
    <source>
        <dbReference type="Proteomes" id="UP000642829"/>
    </source>
</evidence>
<keyword evidence="5" id="KW-0812">Transmembrane</keyword>
<dbReference type="InterPro" id="IPR027417">
    <property type="entry name" value="P-loop_NTPase"/>
</dbReference>
<dbReference type="PANTHER" id="PTHR34383:SF1">
    <property type="entry name" value="ADP-POLYPHOSPHATE PHOSPHOTRANSFERASE"/>
    <property type="match status" value="1"/>
</dbReference>
<evidence type="ECO:0000313" key="7">
    <source>
        <dbReference type="EMBL" id="GHB98381.1"/>
    </source>
</evidence>
<dbReference type="Proteomes" id="UP000642829">
    <property type="component" value="Unassembled WGS sequence"/>
</dbReference>
<dbReference type="EC" id="2.7.4.-" evidence="4"/>
<dbReference type="PANTHER" id="PTHR34383">
    <property type="entry name" value="POLYPHOSPHATE:AMP PHOSPHOTRANSFERASE-RELATED"/>
    <property type="match status" value="1"/>
</dbReference>
<evidence type="ECO:0000256" key="1">
    <source>
        <dbReference type="ARBA" id="ARBA00009924"/>
    </source>
</evidence>
<comment type="similarity">
    <text evidence="1 4">Belongs to the polyphosphate kinase 2 (PPK2) family. Class I subfamily.</text>
</comment>
<keyword evidence="2 4" id="KW-0808">Transferase</keyword>
<keyword evidence="5" id="KW-1133">Transmembrane helix</keyword>
<evidence type="ECO:0000259" key="6">
    <source>
        <dbReference type="Pfam" id="PF03976"/>
    </source>
</evidence>
<dbReference type="InterPro" id="IPR022488">
    <property type="entry name" value="PPK2-related"/>
</dbReference>
<dbReference type="SUPFAM" id="SSF52540">
    <property type="entry name" value="P-loop containing nucleoside triphosphate hydrolases"/>
    <property type="match status" value="1"/>
</dbReference>
<name>A0A8J3D9F7_9BACT</name>
<dbReference type="EMBL" id="BMXG01000006">
    <property type="protein sequence ID" value="GHB98381.1"/>
    <property type="molecule type" value="Genomic_DNA"/>
</dbReference>
<comment type="caution">
    <text evidence="7">The sequence shown here is derived from an EMBL/GenBank/DDBJ whole genome shotgun (WGS) entry which is preliminary data.</text>
</comment>
<dbReference type="InterPro" id="IPR022486">
    <property type="entry name" value="PPK2_PA0141"/>
</dbReference>
<dbReference type="Pfam" id="PF03976">
    <property type="entry name" value="PPK2"/>
    <property type="match status" value="1"/>
</dbReference>
<protein>
    <recommendedName>
        <fullName evidence="4">ADP/GDP-polyphosphate phosphotransferase</fullName>
        <ecNumber evidence="4">2.7.4.-</ecNumber>
    </recommendedName>
    <alternativeName>
        <fullName evidence="4">Polyphosphate kinase PPK2</fullName>
    </alternativeName>
</protein>
<feature type="domain" description="Polyphosphate kinase-2-related" evidence="6">
    <location>
        <begin position="135"/>
        <end position="361"/>
    </location>
</feature>